<dbReference type="AlphaFoldDB" id="A0A8S0UWT5"/>
<gene>
    <name evidence="9" type="ORF">OLEA9_A078548</name>
</gene>
<dbReference type="InterPro" id="IPR026057">
    <property type="entry name" value="TBL_C"/>
</dbReference>
<comment type="subcellular location">
    <subcellularLocation>
        <location evidence="1">Membrane</location>
        <topology evidence="1">Single-pass membrane protein</topology>
    </subcellularLocation>
</comment>
<dbReference type="PANTHER" id="PTHR32285:SF36">
    <property type="entry name" value="PROTEIN TRICHOME BIREFRINGENCE-LIKE 38"/>
    <property type="match status" value="1"/>
</dbReference>
<keyword evidence="5" id="KW-1133">Transmembrane helix</keyword>
<feature type="domain" description="Trichome birefringence-like C-terminal" evidence="7">
    <location>
        <begin position="89"/>
        <end position="352"/>
    </location>
</feature>
<dbReference type="InterPro" id="IPR025846">
    <property type="entry name" value="TBL_N"/>
</dbReference>
<dbReference type="Pfam" id="PF13839">
    <property type="entry name" value="PC-Esterase"/>
    <property type="match status" value="1"/>
</dbReference>
<dbReference type="Proteomes" id="UP000594638">
    <property type="component" value="Unassembled WGS sequence"/>
</dbReference>
<organism evidence="9 10">
    <name type="scientific">Olea europaea subsp. europaea</name>
    <dbReference type="NCBI Taxonomy" id="158383"/>
    <lineage>
        <taxon>Eukaryota</taxon>
        <taxon>Viridiplantae</taxon>
        <taxon>Streptophyta</taxon>
        <taxon>Embryophyta</taxon>
        <taxon>Tracheophyta</taxon>
        <taxon>Spermatophyta</taxon>
        <taxon>Magnoliopsida</taxon>
        <taxon>eudicotyledons</taxon>
        <taxon>Gunneridae</taxon>
        <taxon>Pentapetalae</taxon>
        <taxon>asterids</taxon>
        <taxon>lamiids</taxon>
        <taxon>Lamiales</taxon>
        <taxon>Oleaceae</taxon>
        <taxon>Oleeae</taxon>
        <taxon>Olea</taxon>
    </lineage>
</organism>
<dbReference type="EMBL" id="CACTIH010009068">
    <property type="protein sequence ID" value="CAA3022402.1"/>
    <property type="molecule type" value="Genomic_DNA"/>
</dbReference>
<sequence length="363" mass="42084">MYREIRSFVRVLGAIFVGFSCLCTANSGKWKGKKQICNLYDGKWVYDESYPLYDSRACPSIRKEFDCLKYGRPDHQYLKYRWQPNGCDLPRFDGKDFLRRLKGKKIMFIGDSVSLNHWQSLLCLLHTAVHGSNIIRETNDTTSIVIFQDYGVSIMLFQSHYLVDIEMEKIGRILKLDSLINGDMWKQADVLIFNTWLWWYRRGPKQPWDYIEENGKILKDMDRMVAFRKALMTWGKWVESDVNPSKTKVFFQGISPSHYNGMEWDEDGVTNCAKETTPLNGSTYPSGLPLASKVLKEVLSRITKPVHLLDITTLSQLRKDGHPSMYNGFRGMDCTHWCIAGVPDTWNQLLYAELVGGLWIPAW</sequence>
<evidence type="ECO:0000256" key="4">
    <source>
        <dbReference type="ARBA" id="ARBA00022968"/>
    </source>
</evidence>
<dbReference type="PANTHER" id="PTHR32285">
    <property type="entry name" value="PROTEIN TRICHOME BIREFRINGENCE-LIKE 9-RELATED"/>
    <property type="match status" value="1"/>
</dbReference>
<keyword evidence="6" id="KW-0472">Membrane</keyword>
<dbReference type="Pfam" id="PF14416">
    <property type="entry name" value="PMR5N"/>
    <property type="match status" value="1"/>
</dbReference>
<dbReference type="GO" id="GO:0016413">
    <property type="term" value="F:O-acetyltransferase activity"/>
    <property type="evidence" value="ECO:0007669"/>
    <property type="project" value="InterPro"/>
</dbReference>
<evidence type="ECO:0000259" key="8">
    <source>
        <dbReference type="Pfam" id="PF14416"/>
    </source>
</evidence>
<evidence type="ECO:0000256" key="5">
    <source>
        <dbReference type="ARBA" id="ARBA00022989"/>
    </source>
</evidence>
<evidence type="ECO:0000259" key="7">
    <source>
        <dbReference type="Pfam" id="PF13839"/>
    </source>
</evidence>
<feature type="domain" description="Trichome birefringence-like N-terminal" evidence="8">
    <location>
        <begin position="37"/>
        <end position="88"/>
    </location>
</feature>
<keyword evidence="10" id="KW-1185">Reference proteome</keyword>
<keyword evidence="4" id="KW-0735">Signal-anchor</keyword>
<dbReference type="OrthoDB" id="862656at2759"/>
<dbReference type="Gramene" id="OE9A078548T1">
    <property type="protein sequence ID" value="OE9A078548C1"/>
    <property type="gene ID" value="OE9A078548"/>
</dbReference>
<dbReference type="PROSITE" id="PS51257">
    <property type="entry name" value="PROKAR_LIPOPROTEIN"/>
    <property type="match status" value="1"/>
</dbReference>
<name>A0A8S0UWT5_OLEEU</name>
<accession>A0A8S0UWT5</accession>
<keyword evidence="3" id="KW-0812">Transmembrane</keyword>
<evidence type="ECO:0000256" key="6">
    <source>
        <dbReference type="ARBA" id="ARBA00023136"/>
    </source>
</evidence>
<reference evidence="9 10" key="1">
    <citation type="submission" date="2019-12" db="EMBL/GenBank/DDBJ databases">
        <authorList>
            <person name="Alioto T."/>
            <person name="Alioto T."/>
            <person name="Gomez Garrido J."/>
        </authorList>
    </citation>
    <scope>NUCLEOTIDE SEQUENCE [LARGE SCALE GENOMIC DNA]</scope>
</reference>
<proteinExistence type="inferred from homology"/>
<dbReference type="GO" id="GO:0005794">
    <property type="term" value="C:Golgi apparatus"/>
    <property type="evidence" value="ECO:0007669"/>
    <property type="project" value="TreeGrafter"/>
</dbReference>
<protein>
    <submittedName>
        <fullName evidence="9">Trichome birefringence-like 38</fullName>
    </submittedName>
</protein>
<dbReference type="GO" id="GO:0016020">
    <property type="term" value="C:membrane"/>
    <property type="evidence" value="ECO:0007669"/>
    <property type="project" value="UniProtKB-SubCell"/>
</dbReference>
<evidence type="ECO:0000256" key="1">
    <source>
        <dbReference type="ARBA" id="ARBA00004167"/>
    </source>
</evidence>
<comment type="caution">
    <text evidence="9">The sequence shown here is derived from an EMBL/GenBank/DDBJ whole genome shotgun (WGS) entry which is preliminary data.</text>
</comment>
<evidence type="ECO:0000313" key="10">
    <source>
        <dbReference type="Proteomes" id="UP000594638"/>
    </source>
</evidence>
<evidence type="ECO:0000313" key="9">
    <source>
        <dbReference type="EMBL" id="CAA3022402.1"/>
    </source>
</evidence>
<dbReference type="InterPro" id="IPR029962">
    <property type="entry name" value="TBL"/>
</dbReference>
<evidence type="ECO:0000256" key="3">
    <source>
        <dbReference type="ARBA" id="ARBA00022692"/>
    </source>
</evidence>
<comment type="similarity">
    <text evidence="2">Belongs to the PC-esterase family. TBL subfamily.</text>
</comment>
<evidence type="ECO:0000256" key="2">
    <source>
        <dbReference type="ARBA" id="ARBA00007727"/>
    </source>
</evidence>